<comment type="caution">
    <text evidence="7">The sequence shown here is derived from an EMBL/GenBank/DDBJ whole genome shotgun (WGS) entry which is preliminary data.</text>
</comment>
<feature type="transmembrane region" description="Helical" evidence="5">
    <location>
        <begin position="196"/>
        <end position="220"/>
    </location>
</feature>
<evidence type="ECO:0000256" key="2">
    <source>
        <dbReference type="ARBA" id="ARBA00022692"/>
    </source>
</evidence>
<evidence type="ECO:0000313" key="7">
    <source>
        <dbReference type="EMBL" id="MDQ0642686.1"/>
    </source>
</evidence>
<feature type="transmembrane region" description="Helical" evidence="5">
    <location>
        <begin position="475"/>
        <end position="495"/>
    </location>
</feature>
<feature type="transmembrane region" description="Helical" evidence="5">
    <location>
        <begin position="135"/>
        <end position="156"/>
    </location>
</feature>
<evidence type="ECO:0000256" key="4">
    <source>
        <dbReference type="ARBA" id="ARBA00023136"/>
    </source>
</evidence>
<dbReference type="InterPro" id="IPR020846">
    <property type="entry name" value="MFS_dom"/>
</dbReference>
<keyword evidence="4 5" id="KW-0472">Membrane</keyword>
<evidence type="ECO:0000256" key="5">
    <source>
        <dbReference type="SAM" id="Phobius"/>
    </source>
</evidence>
<evidence type="ECO:0000313" key="8">
    <source>
        <dbReference type="Proteomes" id="UP001239085"/>
    </source>
</evidence>
<protein>
    <submittedName>
        <fullName evidence="7">MFS family permease</fullName>
    </submittedName>
</protein>
<feature type="transmembrane region" description="Helical" evidence="5">
    <location>
        <begin position="367"/>
        <end position="385"/>
    </location>
</feature>
<dbReference type="InterPro" id="IPR011701">
    <property type="entry name" value="MFS"/>
</dbReference>
<feature type="transmembrane region" description="Helical" evidence="5">
    <location>
        <begin position="232"/>
        <end position="252"/>
    </location>
</feature>
<dbReference type="EMBL" id="JAUSXK010000001">
    <property type="protein sequence ID" value="MDQ0642686.1"/>
    <property type="molecule type" value="Genomic_DNA"/>
</dbReference>
<proteinExistence type="predicted"/>
<evidence type="ECO:0000259" key="6">
    <source>
        <dbReference type="PROSITE" id="PS50850"/>
    </source>
</evidence>
<reference evidence="7 8" key="1">
    <citation type="submission" date="2023-07" db="EMBL/GenBank/DDBJ databases">
        <title>Comparative genomics of wheat-associated soil bacteria to identify genetic determinants of phenazine resistance.</title>
        <authorList>
            <person name="Mouncey N."/>
        </authorList>
    </citation>
    <scope>NUCLEOTIDE SEQUENCE [LARGE SCALE GENOMIC DNA]</scope>
    <source>
        <strain evidence="7 8">W2I7</strain>
    </source>
</reference>
<evidence type="ECO:0000256" key="1">
    <source>
        <dbReference type="ARBA" id="ARBA00004651"/>
    </source>
</evidence>
<dbReference type="Gene3D" id="1.20.1720.10">
    <property type="entry name" value="Multidrug resistance protein D"/>
    <property type="match status" value="1"/>
</dbReference>
<keyword evidence="2 5" id="KW-0812">Transmembrane</keyword>
<dbReference type="Proteomes" id="UP001239085">
    <property type="component" value="Unassembled WGS sequence"/>
</dbReference>
<feature type="transmembrane region" description="Helical" evidence="5">
    <location>
        <begin position="391"/>
        <end position="415"/>
    </location>
</feature>
<organism evidence="7 8">
    <name type="scientific">Microbacterium murale</name>
    <dbReference type="NCBI Taxonomy" id="1081040"/>
    <lineage>
        <taxon>Bacteria</taxon>
        <taxon>Bacillati</taxon>
        <taxon>Actinomycetota</taxon>
        <taxon>Actinomycetes</taxon>
        <taxon>Micrococcales</taxon>
        <taxon>Microbacteriaceae</taxon>
        <taxon>Microbacterium</taxon>
    </lineage>
</organism>
<sequence length="514" mass="52805">MWGRRRSLRPSDVSLFSKGPGRISARPPTSPALTALHSRRLWTQLGVLMLVQFVGMMSGTIIATALPAITKEIDGTTLHYTWMFVTTALAAAVTTPLWGRLGDIFDAKTVLQWSLGFYTVGALLCGLAPSADLLIAARVIQGIGIGGHIALTQALAARLVVPRLRAQVNGVMAVSQIGATVSGPLVGALLVGVPGIGWRLCFLLGVPVAIIAAIIVHAVLPNAVAPSEGRVDLLGAVLLVLGLTGLLGWISFVGKGLPFLSSASLLWLGVSVIVLAVAGWWEWRAKDAIVPLRALAGRVPALAAVASLSVGASMFGGTIFVTQYLQLGRGLDALIAGVLLMPMALATFVAALLVGRLSTRSGLIRRYLLAGVILVLLGNAALVPLTPSTPLWWVVVASSLVGAGLGMTVTNLILIAQNATSVRDVGAVSGTIIFCRTLGSTVGLALFGAIVAGYVPAVDSVATSALSELYSQGASLVFLVATGISSIGLVAVALLPPIALRSTVDLAEASTVAA</sequence>
<accession>A0ABU0P7N0</accession>
<feature type="transmembrane region" description="Helical" evidence="5">
    <location>
        <begin position="168"/>
        <end position="190"/>
    </location>
</feature>
<dbReference type="PANTHER" id="PTHR23501:SF197">
    <property type="entry name" value="COMD"/>
    <property type="match status" value="1"/>
</dbReference>
<comment type="subcellular location">
    <subcellularLocation>
        <location evidence="1">Cell membrane</location>
        <topology evidence="1">Multi-pass membrane protein</topology>
    </subcellularLocation>
</comment>
<feature type="transmembrane region" description="Helical" evidence="5">
    <location>
        <begin position="80"/>
        <end position="98"/>
    </location>
</feature>
<name>A0ABU0P7N0_9MICO</name>
<feature type="domain" description="Major facilitator superfamily (MFS) profile" evidence="6">
    <location>
        <begin position="44"/>
        <end position="500"/>
    </location>
</feature>
<dbReference type="Pfam" id="PF07690">
    <property type="entry name" value="MFS_1"/>
    <property type="match status" value="1"/>
</dbReference>
<keyword evidence="8" id="KW-1185">Reference proteome</keyword>
<keyword evidence="3 5" id="KW-1133">Transmembrane helix</keyword>
<feature type="transmembrane region" description="Helical" evidence="5">
    <location>
        <begin position="110"/>
        <end position="129"/>
    </location>
</feature>
<dbReference type="PROSITE" id="PS50850">
    <property type="entry name" value="MFS"/>
    <property type="match status" value="1"/>
</dbReference>
<evidence type="ECO:0000256" key="3">
    <source>
        <dbReference type="ARBA" id="ARBA00022989"/>
    </source>
</evidence>
<feature type="transmembrane region" description="Helical" evidence="5">
    <location>
        <begin position="45"/>
        <end position="68"/>
    </location>
</feature>
<dbReference type="PRINTS" id="PR01036">
    <property type="entry name" value="TCRTETB"/>
</dbReference>
<feature type="transmembrane region" description="Helical" evidence="5">
    <location>
        <begin position="333"/>
        <end position="355"/>
    </location>
</feature>
<dbReference type="PANTHER" id="PTHR23501">
    <property type="entry name" value="MAJOR FACILITATOR SUPERFAMILY"/>
    <property type="match status" value="1"/>
</dbReference>
<dbReference type="Gene3D" id="1.20.1250.20">
    <property type="entry name" value="MFS general substrate transporter like domains"/>
    <property type="match status" value="1"/>
</dbReference>
<feature type="transmembrane region" description="Helical" evidence="5">
    <location>
        <begin position="264"/>
        <end position="283"/>
    </location>
</feature>
<feature type="transmembrane region" description="Helical" evidence="5">
    <location>
        <begin position="295"/>
        <end position="321"/>
    </location>
</feature>
<dbReference type="SUPFAM" id="SSF103473">
    <property type="entry name" value="MFS general substrate transporter"/>
    <property type="match status" value="1"/>
</dbReference>
<gene>
    <name evidence="7" type="ORF">QFZ46_000846</name>
</gene>
<feature type="transmembrane region" description="Helical" evidence="5">
    <location>
        <begin position="427"/>
        <end position="455"/>
    </location>
</feature>
<dbReference type="InterPro" id="IPR036259">
    <property type="entry name" value="MFS_trans_sf"/>
</dbReference>